<feature type="chain" id="PRO_5045727774" evidence="2">
    <location>
        <begin position="27"/>
        <end position="302"/>
    </location>
</feature>
<sequence length="302" mass="32315">MKLEARSPGLLSCLVFCLLAASVLTACPANDPAPAVEAPATGALAVARGKIDTQKGILDLHAALPGEVASVLVNEGDEVKRGQELVRLQATAAELDLGLLEAEIKQAETSRQSQQDALDTLTRQSRRLLEAVKLGAIEMQKADDALAAQQQAAAALASTRASIEVLQKRRAILRWQLQRLSIKAPASGRILKLEAQPGSLAGPDKNLLSLLPASPLIVRAEVNESFVGALKIGMQAQILLESQAGSTPLTARLTRIAPVYRAARLDDEAQLRSNVRVLECVLEFAQQPDLRVGQNVRVEFRP</sequence>
<evidence type="ECO:0000256" key="1">
    <source>
        <dbReference type="SAM" id="Coils"/>
    </source>
</evidence>
<gene>
    <name evidence="3" type="ORF">ABDB84_11380</name>
</gene>
<keyword evidence="1" id="KW-0175">Coiled coil</keyword>
<dbReference type="RefSeq" id="WP_345919849.1">
    <property type="nucleotide sequence ID" value="NZ_JBDIVE010000005.1"/>
</dbReference>
<dbReference type="Proteomes" id="UP001410394">
    <property type="component" value="Unassembled WGS sequence"/>
</dbReference>
<protein>
    <submittedName>
        <fullName evidence="3">Efflux RND transporter periplasmic adaptor subunit</fullName>
    </submittedName>
</protein>
<dbReference type="Gene3D" id="2.40.50.100">
    <property type="match status" value="1"/>
</dbReference>
<comment type="caution">
    <text evidence="3">The sequence shown here is derived from an EMBL/GenBank/DDBJ whole genome shotgun (WGS) entry which is preliminary data.</text>
</comment>
<name>A0ABU9Z018_9RHOO</name>
<dbReference type="PANTHER" id="PTHR30469">
    <property type="entry name" value="MULTIDRUG RESISTANCE PROTEIN MDTA"/>
    <property type="match status" value="1"/>
</dbReference>
<dbReference type="PROSITE" id="PS51257">
    <property type="entry name" value="PROKAR_LIPOPROTEIN"/>
    <property type="match status" value="1"/>
</dbReference>
<dbReference type="Gene3D" id="1.10.287.470">
    <property type="entry name" value="Helix hairpin bin"/>
    <property type="match status" value="1"/>
</dbReference>
<organism evidence="3 4">
    <name type="scientific">Uliginosibacterium sediminicola</name>
    <dbReference type="NCBI Taxonomy" id="2024550"/>
    <lineage>
        <taxon>Bacteria</taxon>
        <taxon>Pseudomonadati</taxon>
        <taxon>Pseudomonadota</taxon>
        <taxon>Betaproteobacteria</taxon>
        <taxon>Rhodocyclales</taxon>
        <taxon>Zoogloeaceae</taxon>
        <taxon>Uliginosibacterium</taxon>
    </lineage>
</organism>
<feature type="coiled-coil region" evidence="1">
    <location>
        <begin position="90"/>
        <end position="124"/>
    </location>
</feature>
<keyword evidence="2" id="KW-0732">Signal</keyword>
<dbReference type="EMBL" id="JBDIVE010000005">
    <property type="protein sequence ID" value="MEN3069082.1"/>
    <property type="molecule type" value="Genomic_DNA"/>
</dbReference>
<dbReference type="SUPFAM" id="SSF111369">
    <property type="entry name" value="HlyD-like secretion proteins"/>
    <property type="match status" value="1"/>
</dbReference>
<accession>A0ABU9Z018</accession>
<feature type="signal peptide" evidence="2">
    <location>
        <begin position="1"/>
        <end position="26"/>
    </location>
</feature>
<proteinExistence type="predicted"/>
<reference evidence="3 4" key="1">
    <citation type="journal article" date="2018" name="Int. J. Syst. Evol. Microbiol.">
        <title>Uliginosibacterium sediminicola sp. nov., isolated from freshwater sediment.</title>
        <authorList>
            <person name="Hwang W.M."/>
            <person name="Kim S.M."/>
            <person name="Kang K."/>
            <person name="Ahn T.Y."/>
        </authorList>
    </citation>
    <scope>NUCLEOTIDE SEQUENCE [LARGE SCALE GENOMIC DNA]</scope>
    <source>
        <strain evidence="3 4">M1-21</strain>
    </source>
</reference>
<evidence type="ECO:0000256" key="2">
    <source>
        <dbReference type="SAM" id="SignalP"/>
    </source>
</evidence>
<dbReference type="Gene3D" id="2.40.30.170">
    <property type="match status" value="1"/>
</dbReference>
<keyword evidence="4" id="KW-1185">Reference proteome</keyword>
<evidence type="ECO:0000313" key="3">
    <source>
        <dbReference type="EMBL" id="MEN3069082.1"/>
    </source>
</evidence>
<evidence type="ECO:0000313" key="4">
    <source>
        <dbReference type="Proteomes" id="UP001410394"/>
    </source>
</evidence>
<dbReference type="PANTHER" id="PTHR30469:SF15">
    <property type="entry name" value="HLYD FAMILY OF SECRETION PROTEINS"/>
    <property type="match status" value="1"/>
</dbReference>